<evidence type="ECO:0000313" key="2">
    <source>
        <dbReference type="EMBL" id="SIN97785.1"/>
    </source>
</evidence>
<accession>A0A1N6FR73</accession>
<reference evidence="3" key="1">
    <citation type="submission" date="2016-11" db="EMBL/GenBank/DDBJ databases">
        <authorList>
            <person name="Varghese N."/>
            <person name="Submissions S."/>
        </authorList>
    </citation>
    <scope>NUCLEOTIDE SEQUENCE [LARGE SCALE GENOMIC DNA]</scope>
    <source>
        <strain evidence="3">DSM 22363</strain>
    </source>
</reference>
<dbReference type="GO" id="GO:0006808">
    <property type="term" value="P:regulation of nitrogen utilization"/>
    <property type="evidence" value="ECO:0007669"/>
    <property type="project" value="InterPro"/>
</dbReference>
<gene>
    <name evidence="2" type="ORF">SAMN02745824_2509</name>
</gene>
<dbReference type="InterPro" id="IPR015867">
    <property type="entry name" value="N-reg_PII/ATP_PRibTrfase_C"/>
</dbReference>
<evidence type="ECO:0000256" key="1">
    <source>
        <dbReference type="ARBA" id="ARBA00015681"/>
    </source>
</evidence>
<organism evidence="2 3">
    <name type="scientific">Parasphingorhabdus marina DSM 22363</name>
    <dbReference type="NCBI Taxonomy" id="1123272"/>
    <lineage>
        <taxon>Bacteria</taxon>
        <taxon>Pseudomonadati</taxon>
        <taxon>Pseudomonadota</taxon>
        <taxon>Alphaproteobacteria</taxon>
        <taxon>Sphingomonadales</taxon>
        <taxon>Sphingomonadaceae</taxon>
        <taxon>Parasphingorhabdus</taxon>
    </lineage>
</organism>
<evidence type="ECO:0000313" key="3">
    <source>
        <dbReference type="Proteomes" id="UP000185192"/>
    </source>
</evidence>
<dbReference type="InterPro" id="IPR011322">
    <property type="entry name" value="N-reg_PII-like_a/b"/>
</dbReference>
<dbReference type="Gene3D" id="3.30.70.120">
    <property type="match status" value="1"/>
</dbReference>
<proteinExistence type="predicted"/>
<dbReference type="InterPro" id="IPR002187">
    <property type="entry name" value="N-reg_PII"/>
</dbReference>
<keyword evidence="3" id="KW-1185">Reference proteome</keyword>
<dbReference type="AlphaFoldDB" id="A0A1N6FR73"/>
<dbReference type="OrthoDB" id="7595716at2"/>
<dbReference type="STRING" id="1123272.SAMN02745824_2509"/>
<dbReference type="EMBL" id="FSQW01000002">
    <property type="protein sequence ID" value="SIN97785.1"/>
    <property type="molecule type" value="Genomic_DNA"/>
</dbReference>
<dbReference type="SUPFAM" id="SSF54913">
    <property type="entry name" value="GlnB-like"/>
    <property type="match status" value="1"/>
</dbReference>
<dbReference type="Proteomes" id="UP000185192">
    <property type="component" value="Unassembled WGS sequence"/>
</dbReference>
<name>A0A1N6FR73_9SPHN</name>
<protein>
    <recommendedName>
        <fullName evidence="1">Nitrogen regulatory protein P-II</fullName>
    </recommendedName>
</protein>
<sequence length="103" mass="11252">MVTTVQRKRIEILVDTPLVPRVIRLIKDVDISGWSVIKIASGGGRDGRWDHDEVTGAAAKSIVLMIANQEKADLLADKVAPLLESHGLLITIGNVEVVRGERF</sequence>
<dbReference type="Pfam" id="PF00543">
    <property type="entry name" value="P-II"/>
    <property type="match status" value="1"/>
</dbReference>
<dbReference type="RefSeq" id="WP_074205530.1">
    <property type="nucleotide sequence ID" value="NZ_FSQW01000002.1"/>
</dbReference>
<dbReference type="GO" id="GO:0030234">
    <property type="term" value="F:enzyme regulator activity"/>
    <property type="evidence" value="ECO:0007669"/>
    <property type="project" value="InterPro"/>
</dbReference>